<evidence type="ECO:0000313" key="3">
    <source>
        <dbReference type="Proteomes" id="UP001500187"/>
    </source>
</evidence>
<feature type="transmembrane region" description="Helical" evidence="1">
    <location>
        <begin position="135"/>
        <end position="155"/>
    </location>
</feature>
<evidence type="ECO:0000256" key="1">
    <source>
        <dbReference type="SAM" id="Phobius"/>
    </source>
</evidence>
<keyword evidence="1" id="KW-0812">Transmembrane</keyword>
<proteinExistence type="predicted"/>
<feature type="transmembrane region" description="Helical" evidence="1">
    <location>
        <begin position="227"/>
        <end position="248"/>
    </location>
</feature>
<dbReference type="Proteomes" id="UP001500187">
    <property type="component" value="Unassembled WGS sequence"/>
</dbReference>
<sequence>MVAVLLKLKWANFAALFTSKNVWVIVGVAFGGLYALGAAFGLGALGLTVEKTWSLTFMVLFATVLSLIWWIVPLVAAAADATLDPERLAPYPLTAPQLMGGQMLGAFVGIPGAVTLMMSLAAATSLTSTGWALAFYPLSLVLGLALVVVVSRLITQLSIPMRARRGVTNLLTIISFSILVMLGPIMMGAVTGLYSMIDRLPTVVSSLQWTPFAAPWAVAVHAGQGHWGTAGLLVLISLVYLALAWAMWRRAMEKTMANVGALTPHKAATISEAGKLGLMGLFPDKPRWAITARVLHMMFKDTRCNLNILMVPLFYTMFIFMGTSMPSSETGSNIIGQFFLTVFLPAFAGYIFAYLISYENTAFSMHVLAPLRGIEDRLGRLYAMLMIYLPLLVIGSLIYVLVSQQTVYLAPIMLTTVGVFFVSLGVSALSDMYFSVPAPPPGSSPWKTPKQPDGFAKALVRGLIMFIPMVLSFPGGAGLLAQEITGNPLWGWLGGGAMLILGLIILILGIKLGSRRFEQHAADALQRVARFG</sequence>
<dbReference type="RefSeq" id="WP_345444872.1">
    <property type="nucleotide sequence ID" value="NZ_BAABKP010000001.1"/>
</dbReference>
<feature type="transmembrane region" description="Helical" evidence="1">
    <location>
        <begin position="21"/>
        <end position="45"/>
    </location>
</feature>
<feature type="transmembrane region" description="Helical" evidence="1">
    <location>
        <begin position="304"/>
        <end position="322"/>
    </location>
</feature>
<dbReference type="EMBL" id="BAABKP010000001">
    <property type="protein sequence ID" value="GAA4791794.1"/>
    <property type="molecule type" value="Genomic_DNA"/>
</dbReference>
<gene>
    <name evidence="2" type="ORF">GCM10023352_07550</name>
</gene>
<feature type="transmembrane region" description="Helical" evidence="1">
    <location>
        <begin position="408"/>
        <end position="434"/>
    </location>
</feature>
<keyword evidence="1" id="KW-0472">Membrane</keyword>
<accession>A0ABP9B831</accession>
<feature type="transmembrane region" description="Helical" evidence="1">
    <location>
        <begin position="167"/>
        <end position="197"/>
    </location>
</feature>
<organism evidence="2 3">
    <name type="scientific">Rothia endophytica</name>
    <dbReference type="NCBI Taxonomy" id="1324766"/>
    <lineage>
        <taxon>Bacteria</taxon>
        <taxon>Bacillati</taxon>
        <taxon>Actinomycetota</taxon>
        <taxon>Actinomycetes</taxon>
        <taxon>Micrococcales</taxon>
        <taxon>Micrococcaceae</taxon>
        <taxon>Rothia</taxon>
    </lineage>
</organism>
<protein>
    <recommendedName>
        <fullName evidence="4">Transporter</fullName>
    </recommendedName>
</protein>
<feature type="transmembrane region" description="Helical" evidence="1">
    <location>
        <begin position="489"/>
        <end position="510"/>
    </location>
</feature>
<evidence type="ECO:0000313" key="2">
    <source>
        <dbReference type="EMBL" id="GAA4791794.1"/>
    </source>
</evidence>
<feature type="transmembrane region" description="Helical" evidence="1">
    <location>
        <begin position="104"/>
        <end position="123"/>
    </location>
</feature>
<keyword evidence="3" id="KW-1185">Reference proteome</keyword>
<feature type="transmembrane region" description="Helical" evidence="1">
    <location>
        <begin position="381"/>
        <end position="402"/>
    </location>
</feature>
<keyword evidence="1" id="KW-1133">Transmembrane helix</keyword>
<feature type="transmembrane region" description="Helical" evidence="1">
    <location>
        <begin position="57"/>
        <end position="83"/>
    </location>
</feature>
<evidence type="ECO:0008006" key="4">
    <source>
        <dbReference type="Google" id="ProtNLM"/>
    </source>
</evidence>
<comment type="caution">
    <text evidence="2">The sequence shown here is derived from an EMBL/GenBank/DDBJ whole genome shotgun (WGS) entry which is preliminary data.</text>
</comment>
<reference evidence="3" key="1">
    <citation type="journal article" date="2019" name="Int. J. Syst. Evol. Microbiol.">
        <title>The Global Catalogue of Microorganisms (GCM) 10K type strain sequencing project: providing services to taxonomists for standard genome sequencing and annotation.</title>
        <authorList>
            <consortium name="The Broad Institute Genomics Platform"/>
            <consortium name="The Broad Institute Genome Sequencing Center for Infectious Disease"/>
            <person name="Wu L."/>
            <person name="Ma J."/>
        </authorList>
    </citation>
    <scope>NUCLEOTIDE SEQUENCE [LARGE SCALE GENOMIC DNA]</scope>
    <source>
        <strain evidence="3">JCM 18541</strain>
    </source>
</reference>
<name>A0ABP9B831_9MICC</name>
<feature type="transmembrane region" description="Helical" evidence="1">
    <location>
        <begin position="334"/>
        <end position="356"/>
    </location>
</feature>
<feature type="transmembrane region" description="Helical" evidence="1">
    <location>
        <begin position="455"/>
        <end position="477"/>
    </location>
</feature>